<evidence type="ECO:0000313" key="1">
    <source>
        <dbReference type="EMBL" id="CAD8113616.1"/>
    </source>
</evidence>
<reference evidence="1" key="1">
    <citation type="submission" date="2021-01" db="EMBL/GenBank/DDBJ databases">
        <authorList>
            <consortium name="Genoscope - CEA"/>
            <person name="William W."/>
        </authorList>
    </citation>
    <scope>NUCLEOTIDE SEQUENCE</scope>
</reference>
<evidence type="ECO:0000313" key="2">
    <source>
        <dbReference type="Proteomes" id="UP000688137"/>
    </source>
</evidence>
<comment type="caution">
    <text evidence="1">The sequence shown here is derived from an EMBL/GenBank/DDBJ whole genome shotgun (WGS) entry which is preliminary data.</text>
</comment>
<name>A0A8S1QE17_PARPR</name>
<dbReference type="AlphaFoldDB" id="A0A8S1QE17"/>
<proteinExistence type="predicted"/>
<dbReference type="Proteomes" id="UP000688137">
    <property type="component" value="Unassembled WGS sequence"/>
</dbReference>
<sequence>MNGLVVVYMMKKVISSKLDNGLSQVMSLTTDKLYQT</sequence>
<protein>
    <submittedName>
        <fullName evidence="1">Uncharacterized protein</fullName>
    </submittedName>
</protein>
<keyword evidence="2" id="KW-1185">Reference proteome</keyword>
<gene>
    <name evidence="1" type="ORF">PPRIM_AZ9-3.1.T1560017</name>
</gene>
<organism evidence="1 2">
    <name type="scientific">Paramecium primaurelia</name>
    <dbReference type="NCBI Taxonomy" id="5886"/>
    <lineage>
        <taxon>Eukaryota</taxon>
        <taxon>Sar</taxon>
        <taxon>Alveolata</taxon>
        <taxon>Ciliophora</taxon>
        <taxon>Intramacronucleata</taxon>
        <taxon>Oligohymenophorea</taxon>
        <taxon>Peniculida</taxon>
        <taxon>Parameciidae</taxon>
        <taxon>Paramecium</taxon>
    </lineage>
</organism>
<dbReference type="EMBL" id="CAJJDM010000161">
    <property type="protein sequence ID" value="CAD8113616.1"/>
    <property type="molecule type" value="Genomic_DNA"/>
</dbReference>
<accession>A0A8S1QE17</accession>